<dbReference type="VEuPathDB" id="FungiDB:RhiirA1_456608"/>
<feature type="transmembrane region" description="Helical" evidence="1">
    <location>
        <begin position="43"/>
        <end position="70"/>
    </location>
</feature>
<reference evidence="2 3" key="2">
    <citation type="submission" date="2017-09" db="EMBL/GenBank/DDBJ databases">
        <title>Extensive intraspecific genome diversity in a model arbuscular mycorrhizal fungus.</title>
        <authorList>
            <person name="Chen E.C."/>
            <person name="Morin E."/>
            <person name="Beaudet D."/>
            <person name="Noel J."/>
            <person name="Ndikumana S."/>
            <person name="Charron P."/>
            <person name="St-Onge C."/>
            <person name="Giorgi J."/>
            <person name="Grigoriev I.V."/>
            <person name="Roux C."/>
            <person name="Martin F.M."/>
            <person name="Corradi N."/>
        </authorList>
    </citation>
    <scope>NUCLEOTIDE SEQUENCE [LARGE SCALE GENOMIC DNA]</scope>
    <source>
        <strain evidence="2 3">A5</strain>
    </source>
</reference>
<keyword evidence="1" id="KW-0472">Membrane</keyword>
<evidence type="ECO:0000256" key="1">
    <source>
        <dbReference type="SAM" id="Phobius"/>
    </source>
</evidence>
<protein>
    <submittedName>
        <fullName evidence="2">Uncharacterized protein</fullName>
    </submittedName>
</protein>
<evidence type="ECO:0000313" key="2">
    <source>
        <dbReference type="EMBL" id="PKC06273.1"/>
    </source>
</evidence>
<organism evidence="2 3">
    <name type="scientific">Rhizophagus irregularis</name>
    <dbReference type="NCBI Taxonomy" id="588596"/>
    <lineage>
        <taxon>Eukaryota</taxon>
        <taxon>Fungi</taxon>
        <taxon>Fungi incertae sedis</taxon>
        <taxon>Mucoromycota</taxon>
        <taxon>Glomeromycotina</taxon>
        <taxon>Glomeromycetes</taxon>
        <taxon>Glomerales</taxon>
        <taxon>Glomeraceae</taxon>
        <taxon>Rhizophagus</taxon>
    </lineage>
</organism>
<keyword evidence="1" id="KW-1133">Transmembrane helix</keyword>
<accession>A0A2N0PHH7</accession>
<dbReference type="Proteomes" id="UP000232722">
    <property type="component" value="Unassembled WGS sequence"/>
</dbReference>
<sequence length="161" mass="19708">MMKLISTLICWFCIPYLFTYESFNEIFSNLENISSKIKCFILSIFIPFHYLFIFILCVICSSFIGICWIIERLIKIFISTIKSFDNYGFYYIMDYYWIIIIRLFLDLYWHFGLKLDGLIYFSFNVDIYNYKKHVSGKVDDIIILYDYWHNMNLSNRRRCDF</sequence>
<name>A0A2N0PHH7_9GLOM</name>
<dbReference type="VEuPathDB" id="FungiDB:RhiirFUN_014015"/>
<keyword evidence="1" id="KW-0812">Transmembrane</keyword>
<dbReference type="EMBL" id="LLXJ01000775">
    <property type="protein sequence ID" value="PKC06273.1"/>
    <property type="molecule type" value="Genomic_DNA"/>
</dbReference>
<gene>
    <name evidence="2" type="ORF">RhiirA5_419785</name>
</gene>
<feature type="transmembrane region" description="Helical" evidence="1">
    <location>
        <begin position="91"/>
        <end position="111"/>
    </location>
</feature>
<evidence type="ECO:0000313" key="3">
    <source>
        <dbReference type="Proteomes" id="UP000232722"/>
    </source>
</evidence>
<reference evidence="2 3" key="1">
    <citation type="submission" date="2016-04" db="EMBL/GenBank/DDBJ databases">
        <title>Genome analyses suggest a sexual origin of heterokaryosis in a supposedly ancient asexual fungus.</title>
        <authorList>
            <person name="Ropars J."/>
            <person name="Sedzielewska K."/>
            <person name="Noel J."/>
            <person name="Charron P."/>
            <person name="Farinelli L."/>
            <person name="Marton T."/>
            <person name="Kruger M."/>
            <person name="Pelin A."/>
            <person name="Brachmann A."/>
            <person name="Corradi N."/>
        </authorList>
    </citation>
    <scope>NUCLEOTIDE SEQUENCE [LARGE SCALE GENOMIC DNA]</scope>
    <source>
        <strain evidence="2 3">A5</strain>
    </source>
</reference>
<proteinExistence type="predicted"/>
<dbReference type="AlphaFoldDB" id="A0A2N0PHH7"/>
<comment type="caution">
    <text evidence="2">The sequence shown here is derived from an EMBL/GenBank/DDBJ whole genome shotgun (WGS) entry which is preliminary data.</text>
</comment>